<dbReference type="NCBIfam" id="NF035944">
    <property type="entry name" value="PEPxxWA-CTERM"/>
    <property type="match status" value="1"/>
</dbReference>
<evidence type="ECO:0000313" key="4">
    <source>
        <dbReference type="Proteomes" id="UP000198281"/>
    </source>
</evidence>
<accession>A0A239DEV5</accession>
<dbReference type="InterPro" id="IPR013424">
    <property type="entry name" value="Ice-binding_C"/>
</dbReference>
<organism evidence="3 4">
    <name type="scientific">Edaphosphingomonas laterariae</name>
    <dbReference type="NCBI Taxonomy" id="861865"/>
    <lineage>
        <taxon>Bacteria</taxon>
        <taxon>Pseudomonadati</taxon>
        <taxon>Pseudomonadota</taxon>
        <taxon>Alphaproteobacteria</taxon>
        <taxon>Sphingomonadales</taxon>
        <taxon>Rhizorhabdaceae</taxon>
        <taxon>Edaphosphingomonas</taxon>
    </lineage>
</organism>
<keyword evidence="1" id="KW-0732">Signal</keyword>
<reference evidence="4" key="1">
    <citation type="submission" date="2017-06" db="EMBL/GenBank/DDBJ databases">
        <authorList>
            <person name="Varghese N."/>
            <person name="Submissions S."/>
        </authorList>
    </citation>
    <scope>NUCLEOTIDE SEQUENCE [LARGE SCALE GENOMIC DNA]</scope>
    <source>
        <strain evidence="4">LNB2</strain>
    </source>
</reference>
<feature type="signal peptide" evidence="1">
    <location>
        <begin position="1"/>
        <end position="22"/>
    </location>
</feature>
<name>A0A239DEV5_9SPHN</name>
<dbReference type="EMBL" id="FZOS01000004">
    <property type="protein sequence ID" value="SNS30364.1"/>
    <property type="molecule type" value="Genomic_DNA"/>
</dbReference>
<dbReference type="AlphaFoldDB" id="A0A239DEV5"/>
<dbReference type="Pfam" id="PF07589">
    <property type="entry name" value="PEP-CTERM"/>
    <property type="match status" value="1"/>
</dbReference>
<dbReference type="RefSeq" id="WP_089218584.1">
    <property type="nucleotide sequence ID" value="NZ_FZOS01000004.1"/>
</dbReference>
<gene>
    <name evidence="3" type="ORF">SAMN06295912_10449</name>
</gene>
<keyword evidence="4" id="KW-1185">Reference proteome</keyword>
<feature type="domain" description="Ice-binding protein C-terminal" evidence="2">
    <location>
        <begin position="187"/>
        <end position="211"/>
    </location>
</feature>
<evidence type="ECO:0000259" key="2">
    <source>
        <dbReference type="Pfam" id="PF07589"/>
    </source>
</evidence>
<evidence type="ECO:0000313" key="3">
    <source>
        <dbReference type="EMBL" id="SNS30364.1"/>
    </source>
</evidence>
<protein>
    <submittedName>
        <fullName evidence="3">PEP-CTERM protein-sorting domain-containing protein</fullName>
    </submittedName>
</protein>
<dbReference type="NCBIfam" id="TIGR02595">
    <property type="entry name" value="PEP_CTERM"/>
    <property type="match status" value="1"/>
</dbReference>
<proteinExistence type="predicted"/>
<feature type="chain" id="PRO_5013303202" evidence="1">
    <location>
        <begin position="23"/>
        <end position="218"/>
    </location>
</feature>
<sequence>MKKLLTAVAAFAAIGLSTSASAAITFFLDDPGAVQPDENVQFNDGLPNPANPLLALTNQGTSVTFTSNELLFSEAGGQARITGDDGGLTSLTFFLTDLGKAISEVEFDLTDPNQGDHGFVTVDFYDLSDAITSTGAFQLGQGSDWVSAITSGGSLISKVVITSTLDLEDVRQIRVSTADRPISEPPPVPEPATWAMMIAGFGLVGGSMRWRHRSYRLA</sequence>
<dbReference type="Proteomes" id="UP000198281">
    <property type="component" value="Unassembled WGS sequence"/>
</dbReference>
<evidence type="ECO:0000256" key="1">
    <source>
        <dbReference type="SAM" id="SignalP"/>
    </source>
</evidence>